<evidence type="ECO:0000259" key="6">
    <source>
        <dbReference type="Pfam" id="PF00389"/>
    </source>
</evidence>
<evidence type="ECO:0000256" key="5">
    <source>
        <dbReference type="RuleBase" id="RU003719"/>
    </source>
</evidence>
<dbReference type="Pfam" id="PF00389">
    <property type="entry name" value="2-Hacid_dh"/>
    <property type="match status" value="1"/>
</dbReference>
<keyword evidence="3 5" id="KW-0560">Oxidoreductase</keyword>
<dbReference type="Pfam" id="PF02826">
    <property type="entry name" value="2-Hacid_dh_C"/>
    <property type="match status" value="1"/>
</dbReference>
<dbReference type="PANTHER" id="PTHR42789:SF1">
    <property type="entry name" value="D-ISOMER SPECIFIC 2-HYDROXYACID DEHYDROGENASE FAMILY PROTEIN (AFU_ORTHOLOGUE AFUA_6G10090)"/>
    <property type="match status" value="1"/>
</dbReference>
<dbReference type="InterPro" id="IPR006139">
    <property type="entry name" value="D-isomer_2_OHA_DH_cat_dom"/>
</dbReference>
<dbReference type="SUPFAM" id="SSF52283">
    <property type="entry name" value="Formate/glycerate dehydrogenase catalytic domain-like"/>
    <property type="match status" value="1"/>
</dbReference>
<sequence>MEKLAERHGHITTLPNVLIADPVDPVLVDGLKTLGLNVLYMPSISRKELLDYIENCEVLVVRSRTLVDREVFERAKRLKIVARAGVGLDNIDVDEAERRGVHVICAPEAPVQSVAELTIGLMIAAARRVVEASERVRQGEWIKTTGVELYGKTLGIVGFGRIGYRVAEIARAMGMKIVVYDVTDVSQKAERVNATLASTLEDLLSVSDVISLHVPLTRQTYHMISYRELEVAKNGVIVVNTSRGAVIDAKALLEALKRWKVSAAALDVLENEPPKEPWELELIRHPRVIVTPHIGSQTLEAQRRIAIEVLDKIKQLVLTRAERVA</sequence>
<evidence type="ECO:0000256" key="2">
    <source>
        <dbReference type="ARBA" id="ARBA00022605"/>
    </source>
</evidence>
<organism evidence="8">
    <name type="scientific">Fervidicoccus fontis</name>
    <dbReference type="NCBI Taxonomy" id="683846"/>
    <lineage>
        <taxon>Archaea</taxon>
        <taxon>Thermoproteota</taxon>
        <taxon>Thermoprotei</taxon>
        <taxon>Fervidicoccales</taxon>
        <taxon>Fervidicoccaceae</taxon>
        <taxon>Fervidicoccus</taxon>
    </lineage>
</organism>
<evidence type="ECO:0000256" key="1">
    <source>
        <dbReference type="ARBA" id="ARBA00005854"/>
    </source>
</evidence>
<dbReference type="FunFam" id="3.40.50.720:FF:000041">
    <property type="entry name" value="D-3-phosphoglycerate dehydrogenase"/>
    <property type="match status" value="1"/>
</dbReference>
<evidence type="ECO:0000313" key="8">
    <source>
        <dbReference type="EMBL" id="HHQ80795.1"/>
    </source>
</evidence>
<dbReference type="PANTHER" id="PTHR42789">
    <property type="entry name" value="D-ISOMER SPECIFIC 2-HYDROXYACID DEHYDROGENASE FAMILY PROTEIN (AFU_ORTHOLOGUE AFUA_6G10090)"/>
    <property type="match status" value="1"/>
</dbReference>
<name>A0A7J3ZL28_9CREN</name>
<comment type="caution">
    <text evidence="8">The sequence shown here is derived from an EMBL/GenBank/DDBJ whole genome shotgun (WGS) entry which is preliminary data.</text>
</comment>
<dbReference type="EMBL" id="DRZC01000073">
    <property type="protein sequence ID" value="HHQ80795.1"/>
    <property type="molecule type" value="Genomic_DNA"/>
</dbReference>
<keyword evidence="2" id="KW-0028">Amino-acid biosynthesis</keyword>
<feature type="domain" description="D-isomer specific 2-hydroxyacid dehydrogenase NAD-binding" evidence="7">
    <location>
        <begin position="119"/>
        <end position="295"/>
    </location>
</feature>
<gene>
    <name evidence="8" type="ORF">ENM78_05045</name>
</gene>
<dbReference type="PROSITE" id="PS00670">
    <property type="entry name" value="D_2_HYDROXYACID_DH_2"/>
    <property type="match status" value="1"/>
</dbReference>
<dbReference type="AlphaFoldDB" id="A0A7J3ZL28"/>
<dbReference type="PROSITE" id="PS00065">
    <property type="entry name" value="D_2_HYDROXYACID_DH_1"/>
    <property type="match status" value="1"/>
</dbReference>
<evidence type="ECO:0000256" key="4">
    <source>
        <dbReference type="ARBA" id="ARBA00023027"/>
    </source>
</evidence>
<dbReference type="GO" id="GO:0047545">
    <property type="term" value="F:(S)-2-hydroxyglutarate dehydrogenase activity"/>
    <property type="evidence" value="ECO:0007669"/>
    <property type="project" value="UniProtKB-ARBA"/>
</dbReference>
<dbReference type="InterPro" id="IPR006140">
    <property type="entry name" value="D-isomer_DH_NAD-bd"/>
</dbReference>
<dbReference type="InterPro" id="IPR029752">
    <property type="entry name" value="D-isomer_DH_CS1"/>
</dbReference>
<dbReference type="GO" id="GO:0006564">
    <property type="term" value="P:L-serine biosynthetic process"/>
    <property type="evidence" value="ECO:0007669"/>
    <property type="project" value="UniProtKB-ARBA"/>
</dbReference>
<dbReference type="GO" id="GO:0004617">
    <property type="term" value="F:phosphoglycerate dehydrogenase activity"/>
    <property type="evidence" value="ECO:0007669"/>
    <property type="project" value="UniProtKB-ARBA"/>
</dbReference>
<feature type="domain" description="D-isomer specific 2-hydroxyacid dehydrogenase catalytic" evidence="6">
    <location>
        <begin position="17"/>
        <end position="317"/>
    </location>
</feature>
<evidence type="ECO:0000259" key="7">
    <source>
        <dbReference type="Pfam" id="PF02826"/>
    </source>
</evidence>
<dbReference type="Gene3D" id="3.40.50.720">
    <property type="entry name" value="NAD(P)-binding Rossmann-like Domain"/>
    <property type="match status" value="2"/>
</dbReference>
<keyword evidence="4" id="KW-0520">NAD</keyword>
<dbReference type="CDD" id="cd05303">
    <property type="entry name" value="PGDH_2"/>
    <property type="match status" value="1"/>
</dbReference>
<accession>A0A7J3ZL28</accession>
<protein>
    <submittedName>
        <fullName evidence="8">3-phosphoglycerate dehydrogenase</fullName>
    </submittedName>
</protein>
<evidence type="ECO:0000256" key="3">
    <source>
        <dbReference type="ARBA" id="ARBA00023002"/>
    </source>
</evidence>
<dbReference type="InterPro" id="IPR029753">
    <property type="entry name" value="D-isomer_DH_CS"/>
</dbReference>
<reference evidence="8" key="1">
    <citation type="journal article" date="2020" name="mSystems">
        <title>Genome- and Community-Level Interaction Insights into Carbon Utilization and Element Cycling Functions of Hydrothermarchaeota in Hydrothermal Sediment.</title>
        <authorList>
            <person name="Zhou Z."/>
            <person name="Liu Y."/>
            <person name="Xu W."/>
            <person name="Pan J."/>
            <person name="Luo Z.H."/>
            <person name="Li M."/>
        </authorList>
    </citation>
    <scope>NUCLEOTIDE SEQUENCE [LARGE SCALE GENOMIC DNA]</scope>
    <source>
        <strain evidence="8">SpSt-1116</strain>
    </source>
</reference>
<proteinExistence type="inferred from homology"/>
<dbReference type="InterPro" id="IPR036291">
    <property type="entry name" value="NAD(P)-bd_dom_sf"/>
</dbReference>
<dbReference type="SUPFAM" id="SSF51735">
    <property type="entry name" value="NAD(P)-binding Rossmann-fold domains"/>
    <property type="match status" value="1"/>
</dbReference>
<dbReference type="InterPro" id="IPR050857">
    <property type="entry name" value="D-2-hydroxyacid_DH"/>
</dbReference>
<dbReference type="GO" id="GO:0051287">
    <property type="term" value="F:NAD binding"/>
    <property type="evidence" value="ECO:0007669"/>
    <property type="project" value="InterPro"/>
</dbReference>
<comment type="similarity">
    <text evidence="1 5">Belongs to the D-isomer specific 2-hydroxyacid dehydrogenase family.</text>
</comment>
<dbReference type="PROSITE" id="PS00671">
    <property type="entry name" value="D_2_HYDROXYACID_DH_3"/>
    <property type="match status" value="1"/>
</dbReference>